<keyword evidence="2" id="KW-0255">Endonuclease</keyword>
<dbReference type="SUPFAM" id="SSF56219">
    <property type="entry name" value="DNase I-like"/>
    <property type="match status" value="1"/>
</dbReference>
<dbReference type="InterPro" id="IPR036691">
    <property type="entry name" value="Endo/exonu/phosph_ase_sf"/>
</dbReference>
<evidence type="ECO:0000259" key="1">
    <source>
        <dbReference type="Pfam" id="PF03372"/>
    </source>
</evidence>
<evidence type="ECO:0000313" key="3">
    <source>
        <dbReference type="Proteomes" id="UP001359886"/>
    </source>
</evidence>
<accession>A0AAW9RML3</accession>
<evidence type="ECO:0000313" key="2">
    <source>
        <dbReference type="EMBL" id="MEJ8569525.1"/>
    </source>
</evidence>
<dbReference type="GO" id="GO:0004519">
    <property type="term" value="F:endonuclease activity"/>
    <property type="evidence" value="ECO:0007669"/>
    <property type="project" value="UniProtKB-KW"/>
</dbReference>
<protein>
    <submittedName>
        <fullName evidence="2">Endonuclease/exonuclease/phosphatase family protein</fullName>
    </submittedName>
</protein>
<feature type="domain" description="Endonuclease/exonuclease/phosphatase" evidence="1">
    <location>
        <begin position="17"/>
        <end position="245"/>
    </location>
</feature>
<dbReference type="RefSeq" id="WP_354696850.1">
    <property type="nucleotide sequence ID" value="NZ_JAZHOG010000015.1"/>
</dbReference>
<dbReference type="PANTHER" id="PTHR14859:SF15">
    <property type="entry name" value="ENDONUCLEASE_EXONUCLEASE_PHOSPHATASE DOMAIN-CONTAINING PROTEIN"/>
    <property type="match status" value="1"/>
</dbReference>
<gene>
    <name evidence="2" type="ORF">V3330_17995</name>
</gene>
<dbReference type="Pfam" id="PF03372">
    <property type="entry name" value="Exo_endo_phos"/>
    <property type="match status" value="1"/>
</dbReference>
<dbReference type="Gene3D" id="3.60.10.10">
    <property type="entry name" value="Endonuclease/exonuclease/phosphatase"/>
    <property type="match status" value="1"/>
</dbReference>
<proteinExistence type="predicted"/>
<name>A0AAW9RML3_9GAMM</name>
<keyword evidence="2" id="KW-0540">Nuclease</keyword>
<dbReference type="EMBL" id="JAZHOG010000015">
    <property type="protein sequence ID" value="MEJ8569525.1"/>
    <property type="molecule type" value="Genomic_DNA"/>
</dbReference>
<dbReference type="GO" id="GO:0006506">
    <property type="term" value="P:GPI anchor biosynthetic process"/>
    <property type="evidence" value="ECO:0007669"/>
    <property type="project" value="TreeGrafter"/>
</dbReference>
<dbReference type="Proteomes" id="UP001359886">
    <property type="component" value="Unassembled WGS sequence"/>
</dbReference>
<keyword evidence="2" id="KW-0378">Hydrolase</keyword>
<comment type="caution">
    <text evidence="2">The sequence shown here is derived from an EMBL/GenBank/DDBJ whole genome shotgun (WGS) entry which is preliminary data.</text>
</comment>
<dbReference type="AlphaFoldDB" id="A0AAW9RML3"/>
<dbReference type="InterPro" id="IPR005135">
    <property type="entry name" value="Endo/exonuclease/phosphatase"/>
</dbReference>
<sequence>MHFVPPSADEPQKLRLLSFNIQAGTSTSRYHHYVTHSWRQILPHSRRTENLDAISDLVARYDMVALQEADSGSLRSGFINQSRYLATHAGMPFWCHQSNRRVGTVAYAGNGFLSRFEPDSVDEFRLPGAIPGRGSLVIRFGAGEDALVVAVVHLALGKRARRQQLEFLTRQFDGHSNLVVMGDLNAQTHSREISAFCAALYLEAPTRSLASYPSWQPQRAIDHILLSRSLPSASAAVLDVDYSDHCPVEVEVALPADVRLRPALRPVVSVRARAGGDEDD</sequence>
<dbReference type="InterPro" id="IPR051916">
    <property type="entry name" value="GPI-anchor_lipid_remodeler"/>
</dbReference>
<keyword evidence="3" id="KW-1185">Reference proteome</keyword>
<dbReference type="PANTHER" id="PTHR14859">
    <property type="entry name" value="CALCOFLUOR WHITE HYPERSENSITIVE PROTEIN PRECURSOR"/>
    <property type="match status" value="1"/>
</dbReference>
<reference evidence="2 3" key="1">
    <citation type="submission" date="2024-02" db="EMBL/GenBank/DDBJ databases">
        <title>A novel Wenzhouxiangellaceae bacterium, isolated from coastal sediments.</title>
        <authorList>
            <person name="Du Z.-J."/>
            <person name="Ye Y.-Q."/>
            <person name="Zhang X.-Y."/>
        </authorList>
    </citation>
    <scope>NUCLEOTIDE SEQUENCE [LARGE SCALE GENOMIC DNA]</scope>
    <source>
        <strain evidence="2 3">CH-27</strain>
    </source>
</reference>
<organism evidence="2 3">
    <name type="scientific">Elongatibacter sediminis</name>
    <dbReference type="NCBI Taxonomy" id="3119006"/>
    <lineage>
        <taxon>Bacteria</taxon>
        <taxon>Pseudomonadati</taxon>
        <taxon>Pseudomonadota</taxon>
        <taxon>Gammaproteobacteria</taxon>
        <taxon>Chromatiales</taxon>
        <taxon>Wenzhouxiangellaceae</taxon>
        <taxon>Elongatibacter</taxon>
    </lineage>
</organism>
<dbReference type="GO" id="GO:0016020">
    <property type="term" value="C:membrane"/>
    <property type="evidence" value="ECO:0007669"/>
    <property type="project" value="GOC"/>
</dbReference>